<gene>
    <name evidence="6" type="ORF">MNR06_13320</name>
</gene>
<dbReference type="EMBL" id="CP093442">
    <property type="protein sequence ID" value="UOF00678.1"/>
    <property type="molecule type" value="Genomic_DNA"/>
</dbReference>
<evidence type="ECO:0000256" key="1">
    <source>
        <dbReference type="ARBA" id="ARBA00004141"/>
    </source>
</evidence>
<proteinExistence type="predicted"/>
<dbReference type="Proteomes" id="UP000830116">
    <property type="component" value="Chromosome"/>
</dbReference>
<keyword evidence="3 5" id="KW-1133">Transmembrane helix</keyword>
<feature type="transmembrane region" description="Helical" evidence="5">
    <location>
        <begin position="60"/>
        <end position="86"/>
    </location>
</feature>
<keyword evidence="7" id="KW-1185">Reference proteome</keyword>
<reference evidence="6" key="1">
    <citation type="submission" date="2022-03" db="EMBL/GenBank/DDBJ databases">
        <title>Genome Identification and Characterization of new species Bdellovibrio reynosense LBG001 sp. nov. from a Mexico soil sample.</title>
        <authorList>
            <person name="Camilli A."/>
            <person name="Ajao Y."/>
            <person name="Guo X."/>
        </authorList>
    </citation>
    <scope>NUCLEOTIDE SEQUENCE</scope>
    <source>
        <strain evidence="6">LBG001</strain>
    </source>
</reference>
<evidence type="ECO:0000256" key="3">
    <source>
        <dbReference type="ARBA" id="ARBA00022989"/>
    </source>
</evidence>
<keyword evidence="4 5" id="KW-0472">Membrane</keyword>
<comment type="subcellular location">
    <subcellularLocation>
        <location evidence="1">Membrane</location>
        <topology evidence="1">Multi-pass membrane protein</topology>
    </subcellularLocation>
</comment>
<evidence type="ECO:0000313" key="6">
    <source>
        <dbReference type="EMBL" id="UOF00678.1"/>
    </source>
</evidence>
<evidence type="ECO:0000256" key="4">
    <source>
        <dbReference type="ARBA" id="ARBA00023136"/>
    </source>
</evidence>
<feature type="transmembrane region" description="Helical" evidence="5">
    <location>
        <begin position="7"/>
        <end position="29"/>
    </location>
</feature>
<keyword evidence="2 5" id="KW-0812">Transmembrane</keyword>
<sequence>MSYYLEIICRWSFGLQMVFWGLNAIFNWIKPPTPSPRMDAFIGSCVDTQFIMPTVKFIEIVFGAFLVLGFLVPLSLMVFAPLMFVLTGLQIFLNQRPFGFIATFVVPYAILLILHSENLLRVIH</sequence>
<dbReference type="InterPro" id="IPR032808">
    <property type="entry name" value="DoxX"/>
</dbReference>
<evidence type="ECO:0000256" key="2">
    <source>
        <dbReference type="ARBA" id="ARBA00022692"/>
    </source>
</evidence>
<dbReference type="Pfam" id="PF07681">
    <property type="entry name" value="DoxX"/>
    <property type="match status" value="1"/>
</dbReference>
<evidence type="ECO:0000256" key="5">
    <source>
        <dbReference type="SAM" id="Phobius"/>
    </source>
</evidence>
<accession>A0ABY4C710</accession>
<evidence type="ECO:0000313" key="7">
    <source>
        <dbReference type="Proteomes" id="UP000830116"/>
    </source>
</evidence>
<protein>
    <submittedName>
        <fullName evidence="6">DoxX family membrane protein</fullName>
    </submittedName>
</protein>
<feature type="transmembrane region" description="Helical" evidence="5">
    <location>
        <begin position="98"/>
        <end position="116"/>
    </location>
</feature>
<name>A0ABY4C710_9BACT</name>
<dbReference type="RefSeq" id="WP_243536852.1">
    <property type="nucleotide sequence ID" value="NZ_CP093442.1"/>
</dbReference>
<organism evidence="6 7">
    <name type="scientific">Bdellovibrio reynosensis</name>
    <dbReference type="NCBI Taxonomy" id="2835041"/>
    <lineage>
        <taxon>Bacteria</taxon>
        <taxon>Pseudomonadati</taxon>
        <taxon>Bdellovibrionota</taxon>
        <taxon>Bdellovibrionia</taxon>
        <taxon>Bdellovibrionales</taxon>
        <taxon>Pseudobdellovibrionaceae</taxon>
        <taxon>Bdellovibrio</taxon>
    </lineage>
</organism>